<keyword evidence="3" id="KW-1185">Reference proteome</keyword>
<evidence type="ECO:0000313" key="3">
    <source>
        <dbReference type="Proteomes" id="UP001642484"/>
    </source>
</evidence>
<proteinExistence type="predicted"/>
<accession>A0ABP0RSN1</accession>
<gene>
    <name evidence="2" type="ORF">CCMP2556_LOCUS48124</name>
</gene>
<dbReference type="Proteomes" id="UP001642484">
    <property type="component" value="Unassembled WGS sequence"/>
</dbReference>
<organism evidence="2 3">
    <name type="scientific">Durusdinium trenchii</name>
    <dbReference type="NCBI Taxonomy" id="1381693"/>
    <lineage>
        <taxon>Eukaryota</taxon>
        <taxon>Sar</taxon>
        <taxon>Alveolata</taxon>
        <taxon>Dinophyceae</taxon>
        <taxon>Suessiales</taxon>
        <taxon>Symbiodiniaceae</taxon>
        <taxon>Durusdinium</taxon>
    </lineage>
</organism>
<protein>
    <submittedName>
        <fullName evidence="2">Uncharacterized protein</fullName>
    </submittedName>
</protein>
<name>A0ABP0RSN1_9DINO</name>
<evidence type="ECO:0000256" key="1">
    <source>
        <dbReference type="SAM" id="MobiDB-lite"/>
    </source>
</evidence>
<reference evidence="2 3" key="1">
    <citation type="submission" date="2024-02" db="EMBL/GenBank/DDBJ databases">
        <authorList>
            <person name="Chen Y."/>
            <person name="Shah S."/>
            <person name="Dougan E. K."/>
            <person name="Thang M."/>
            <person name="Chan C."/>
        </authorList>
    </citation>
    <scope>NUCLEOTIDE SEQUENCE [LARGE SCALE GENOMIC DNA]</scope>
</reference>
<feature type="region of interest" description="Disordered" evidence="1">
    <location>
        <begin position="274"/>
        <end position="301"/>
    </location>
</feature>
<comment type="caution">
    <text evidence="2">The sequence shown here is derived from an EMBL/GenBank/DDBJ whole genome shotgun (WGS) entry which is preliminary data.</text>
</comment>
<evidence type="ECO:0000313" key="2">
    <source>
        <dbReference type="EMBL" id="CAK9102231.1"/>
    </source>
</evidence>
<sequence length="920" mass="102207">MARTKQGELAKRNVVDRPNRTIVKCFQRWGDEEIRFQQQPGSDGLQVLLNQCALVVARVRQPDVLHVVVGCGHDGKTLIFVDHMRAVFGSGFRCAPCAMLQADREFQVQGVSFIHAAFLTFDECKRDQGLVEDIVKVFVGGGWLPLRRNHEAETRYGRWPNTGKVWAMNVGDIPKVPTAEEVSHRRRFRCTYMRSKFTANHDEVDVANRVFQTDPTAKEFMASGDAVWCFFQDFLFPHLRVTGVQKCSDNLEHLRPGTCLQKDTQWLLRKMSRSDDSLHPDQDLPCGPGAPQPASSAAASASERLVRDTHAAIQSQFFTAARTSGTCAPDIFLLADVNRIALASNPGAAPPNRAGKKLRVECLDPNKWHRCLETSVGETRVQEVAGTWADWAWPSAAETSNADDFDEPIGFPQGDSWTISCRVNVDGLQNFGTAAPGVKGQHATQVAEQCARDGRDEGAGIMVVPCTGHQKKVAGESLGRAFFPWVSFPSLSRAARNCGSPPGTKEFDMPNAVVHFALDFARQYGLDLPCFRRYYAFKAEWRKVVMSWFSLPEHDAKKALLMACFGFAFPSRATGLPVACPLLEGLAADAMKLRELLCQKFPQVLQAMKEAKKPRPETSTMAFLLFDKERAAMRQFCDLLPKHGFALVGPVFDAVLAVPERQLSDGDDHTSRELALLADFESLTGITMQVKALDTAPPVLTVQRILDDILASNQGIRMHSVEHVPGCYSCIGTALLNLFPEEEFSIKEATSNLTEPISYQRAMQLCPQIAIEPISWAQAKQCTDGTCFLLHTSHASGADIGHAYGLKLVQAAMHIYSSTEEERIQTNASLLLDKLQNVPGIYIFNVHVLPNGDPAAKRRKKEYGTSIELQLKAGMECDSEETSWERLRMQLQDSMRKEVDREITRPGLSCTVEQTLLRHL</sequence>
<dbReference type="EMBL" id="CAXAMN010026328">
    <property type="protein sequence ID" value="CAK9102231.1"/>
    <property type="molecule type" value="Genomic_DNA"/>
</dbReference>